<keyword evidence="2" id="KW-1133">Transmembrane helix</keyword>
<evidence type="ECO:0000256" key="2">
    <source>
        <dbReference type="SAM" id="Phobius"/>
    </source>
</evidence>
<evidence type="ECO:0000313" key="3">
    <source>
        <dbReference type="EMBL" id="KDR81174.1"/>
    </source>
</evidence>
<keyword evidence="2" id="KW-0472">Membrane</keyword>
<proteinExistence type="predicted"/>
<organism evidence="3 4">
    <name type="scientific">Galerina marginata (strain CBS 339.88)</name>
    <dbReference type="NCBI Taxonomy" id="685588"/>
    <lineage>
        <taxon>Eukaryota</taxon>
        <taxon>Fungi</taxon>
        <taxon>Dikarya</taxon>
        <taxon>Basidiomycota</taxon>
        <taxon>Agaricomycotina</taxon>
        <taxon>Agaricomycetes</taxon>
        <taxon>Agaricomycetidae</taxon>
        <taxon>Agaricales</taxon>
        <taxon>Agaricineae</taxon>
        <taxon>Strophariaceae</taxon>
        <taxon>Galerina</taxon>
    </lineage>
</organism>
<feature type="transmembrane region" description="Helical" evidence="2">
    <location>
        <begin position="174"/>
        <end position="197"/>
    </location>
</feature>
<dbReference type="EMBL" id="KL142371">
    <property type="protein sequence ID" value="KDR81174.1"/>
    <property type="molecule type" value="Genomic_DNA"/>
</dbReference>
<gene>
    <name evidence="3" type="ORF">GALMADRAFT_136215</name>
</gene>
<evidence type="ECO:0000256" key="1">
    <source>
        <dbReference type="SAM" id="MobiDB-lite"/>
    </source>
</evidence>
<feature type="region of interest" description="Disordered" evidence="1">
    <location>
        <begin position="203"/>
        <end position="390"/>
    </location>
</feature>
<keyword evidence="4" id="KW-1185">Reference proteome</keyword>
<feature type="compositionally biased region" description="Polar residues" evidence="1">
    <location>
        <begin position="239"/>
        <end position="261"/>
    </location>
</feature>
<evidence type="ECO:0000313" key="4">
    <source>
        <dbReference type="Proteomes" id="UP000027222"/>
    </source>
</evidence>
<dbReference type="Gene3D" id="2.60.120.260">
    <property type="entry name" value="Galactose-binding domain-like"/>
    <property type="match status" value="1"/>
</dbReference>
<name>A0A067TMM0_GALM3</name>
<protein>
    <recommendedName>
        <fullName evidence="5">Mid2 domain-containing protein</fullName>
    </recommendedName>
</protein>
<keyword evidence="2" id="KW-0812">Transmembrane</keyword>
<dbReference type="HOGENOM" id="CLU_850083_0_0_1"/>
<accession>A0A067TMM0</accession>
<dbReference type="OrthoDB" id="3265734at2759"/>
<reference evidence="4" key="1">
    <citation type="journal article" date="2014" name="Proc. Natl. Acad. Sci. U.S.A.">
        <title>Extensive sampling of basidiomycete genomes demonstrates inadequacy of the white-rot/brown-rot paradigm for wood decay fungi.</title>
        <authorList>
            <person name="Riley R."/>
            <person name="Salamov A.A."/>
            <person name="Brown D.W."/>
            <person name="Nagy L.G."/>
            <person name="Floudas D."/>
            <person name="Held B.W."/>
            <person name="Levasseur A."/>
            <person name="Lombard V."/>
            <person name="Morin E."/>
            <person name="Otillar R."/>
            <person name="Lindquist E.A."/>
            <person name="Sun H."/>
            <person name="LaButti K.M."/>
            <person name="Schmutz J."/>
            <person name="Jabbour D."/>
            <person name="Luo H."/>
            <person name="Baker S.E."/>
            <person name="Pisabarro A.G."/>
            <person name="Walton J.D."/>
            <person name="Blanchette R.A."/>
            <person name="Henrissat B."/>
            <person name="Martin F."/>
            <person name="Cullen D."/>
            <person name="Hibbett D.S."/>
            <person name="Grigoriev I.V."/>
        </authorList>
    </citation>
    <scope>NUCLEOTIDE SEQUENCE [LARGE SCALE GENOMIC DNA]</scope>
    <source>
        <strain evidence="4">CBS 339.88</strain>
    </source>
</reference>
<feature type="region of interest" description="Disordered" evidence="1">
    <location>
        <begin position="141"/>
        <end position="171"/>
    </location>
</feature>
<sequence length="390" mass="41267">MPLDVNIDDTNTTLITYQGGWELLVGSTRQWNGTVHSTLQPGASATFQFRGYQVWVWGTIPAGVGSNLVDFSIDGSTPNVTSRASNGSAVYNEPYYASPTLRDTYHTIVVTNRGSNANGNTEFLLDRFEFTSSDDVPLFSPSGTSSIPAATAPATSSGASGSASTPTGGSKTPIGAIVGPVIGVLAAAVVILAYLLWRRRRTGASNDTDDEKKASTRRFFSSRRPQLALTPFQIDETPATASQGPTDLSSSLSDNATSNAGTREPPSEKSGYRNLNLEGFRSPSTDSAHPTSAIGASPRPMASSTTLVTTSSNPPSHTTGPFSPLSPNNDTASSMYTPHTTSQRLEAFSTLQPMSEVPSSTEEDFDHPPPSYWNDAQEATGAEQRPNLSN</sequence>
<dbReference type="CDD" id="cd12087">
    <property type="entry name" value="TM_EGFR-like"/>
    <property type="match status" value="1"/>
</dbReference>
<dbReference type="AlphaFoldDB" id="A0A067TMM0"/>
<feature type="compositionally biased region" description="Polar residues" evidence="1">
    <location>
        <begin position="302"/>
        <end position="360"/>
    </location>
</feature>
<evidence type="ECO:0008006" key="5">
    <source>
        <dbReference type="Google" id="ProtNLM"/>
    </source>
</evidence>
<dbReference type="Proteomes" id="UP000027222">
    <property type="component" value="Unassembled WGS sequence"/>
</dbReference>